<accession>A0ABS7RN26</accession>
<dbReference type="PANTHER" id="PTHR43685">
    <property type="entry name" value="GLYCOSYLTRANSFERASE"/>
    <property type="match status" value="1"/>
</dbReference>
<protein>
    <submittedName>
        <fullName evidence="2">Glycosyltransferase family 2 protein</fullName>
    </submittedName>
</protein>
<sequence>MTVTALLVSHDGARWLPAVLDGLESQTVRPDRVLAVDTGSVDASHDILAGRLGLEAVLSLPERTPFGAAVLAGLDALPAAGPDDEWLWLLHDDSRPAPDALEQLLAAAAANPSADVLGPKLREWPSLRRLLEVGITMSGTGRRETGLERGEYDQGQHDRTRDVLAVGSAGMLVRRSVFLALGGFDKRLPMFGNDLDFGWRAARAGHRTLVVPEAVLFHVEAAHRGVRRTPLTTASHRRAARSAALYTLLANCSLVALPVQLVRLFLGSLLRALGLLLVRAPREAYDEVLAVLGTYARPHRIVAARLARRRTATVPARDVRHLLAPPWLPYRHGLDMVTDLALAVAAQAGETTSARRAARTEAVEAGPVDDEAENLPADTGLVARLLSSPTAGVFALLVLLALVGTRGLLGSGLLSGGALLPAPGTAGDWWRVYLESWHADGIGSGVPAAPYLLPLALAGTLLLGKAWLVVDLLFLLCVPLAAFGGFRFLRRLTPSRWAALWGGVAYGLLPVLTGAVAQGRLGTVAASVVLPWVAHAALFLGVRHDRDRRWRAAWRTALLLALLSSFVPQAWLVAVLAVVVLLAFAAATGAREWTRRSGWGPVAVAVLAVPVLLLPWSVLTLAGRGADAWLAEAGLPATDLLGPLGLLDVVLGRAVAAGSAPVWLSAGVVLAAVASLLRRDTRTPVLASWTVLVLALVAAAVLAPRGEWLGFPLLLAQAAAVTAAAVAGTDIAAQLSGRSFGWRQPVGAAVVVVALVSPVLGLFWWAASGIDGPLDRRAPGSVPTYMTDAATRDPDSGVLVVRSTEGSDLEYLVLRGDGQRLGDDTVAPAPEDQQELTDLVESLATAPQATDVERLGAHGVEFVYAAPPADPVLVGNLDSVSGLTSASAVRPGSRAWQLEAEPSDEALPAPEGSPRPVLLGVQGLALVLAAVLAAPSRRVRR</sequence>
<feature type="transmembrane region" description="Helical" evidence="1">
    <location>
        <begin position="650"/>
        <end position="673"/>
    </location>
</feature>
<dbReference type="Proteomes" id="UP000754710">
    <property type="component" value="Unassembled WGS sequence"/>
</dbReference>
<reference evidence="2 3" key="1">
    <citation type="submission" date="2021-08" db="EMBL/GenBank/DDBJ databases">
        <title>Nocardioides bacterium WL0053 sp. nov., isolated from the sediment.</title>
        <authorList>
            <person name="Wang L."/>
            <person name="Zhang D."/>
            <person name="Zhang A."/>
        </authorList>
    </citation>
    <scope>NUCLEOTIDE SEQUENCE [LARGE SCALE GENOMIC DNA]</scope>
    <source>
        <strain evidence="2 3">WL0053</strain>
    </source>
</reference>
<feature type="transmembrane region" description="Helical" evidence="1">
    <location>
        <begin position="466"/>
        <end position="486"/>
    </location>
</feature>
<dbReference type="InterPro" id="IPR029044">
    <property type="entry name" value="Nucleotide-diphossugar_trans"/>
</dbReference>
<dbReference type="SUPFAM" id="SSF53448">
    <property type="entry name" value="Nucleotide-diphospho-sugar transferases"/>
    <property type="match status" value="1"/>
</dbReference>
<dbReference type="RefSeq" id="WP_221026249.1">
    <property type="nucleotide sequence ID" value="NZ_JAIEZQ010000003.1"/>
</dbReference>
<feature type="transmembrane region" description="Helical" evidence="1">
    <location>
        <begin position="498"/>
        <end position="517"/>
    </location>
</feature>
<dbReference type="InterPro" id="IPR050834">
    <property type="entry name" value="Glycosyltransf_2"/>
</dbReference>
<feature type="transmembrane region" description="Helical" evidence="1">
    <location>
        <begin position="709"/>
        <end position="733"/>
    </location>
</feature>
<evidence type="ECO:0000313" key="2">
    <source>
        <dbReference type="EMBL" id="MBY9076445.1"/>
    </source>
</evidence>
<feature type="transmembrane region" description="Helical" evidence="1">
    <location>
        <begin position="573"/>
        <end position="590"/>
    </location>
</feature>
<feature type="transmembrane region" description="Helical" evidence="1">
    <location>
        <begin position="602"/>
        <end position="622"/>
    </location>
</feature>
<keyword evidence="1" id="KW-0812">Transmembrane</keyword>
<keyword evidence="1" id="KW-0472">Membrane</keyword>
<dbReference type="PANTHER" id="PTHR43685:SF3">
    <property type="entry name" value="SLR2126 PROTEIN"/>
    <property type="match status" value="1"/>
</dbReference>
<evidence type="ECO:0000256" key="1">
    <source>
        <dbReference type="SAM" id="Phobius"/>
    </source>
</evidence>
<gene>
    <name evidence="2" type="ORF">K1X13_16545</name>
</gene>
<dbReference type="EMBL" id="JAIEZQ010000003">
    <property type="protein sequence ID" value="MBY9076445.1"/>
    <property type="molecule type" value="Genomic_DNA"/>
</dbReference>
<dbReference type="Pfam" id="PF13641">
    <property type="entry name" value="Glyco_tranf_2_3"/>
    <property type="match status" value="1"/>
</dbReference>
<proteinExistence type="predicted"/>
<feature type="transmembrane region" description="Helical" evidence="1">
    <location>
        <begin position="745"/>
        <end position="767"/>
    </location>
</feature>
<dbReference type="Gene3D" id="3.90.550.10">
    <property type="entry name" value="Spore Coat Polysaccharide Biosynthesis Protein SpsA, Chain A"/>
    <property type="match status" value="1"/>
</dbReference>
<feature type="transmembrane region" description="Helical" evidence="1">
    <location>
        <begin position="685"/>
        <end position="703"/>
    </location>
</feature>
<feature type="transmembrane region" description="Helical" evidence="1">
    <location>
        <begin position="523"/>
        <end position="540"/>
    </location>
</feature>
<evidence type="ECO:0000313" key="3">
    <source>
        <dbReference type="Proteomes" id="UP000754710"/>
    </source>
</evidence>
<comment type="caution">
    <text evidence="2">The sequence shown here is derived from an EMBL/GenBank/DDBJ whole genome shotgun (WGS) entry which is preliminary data.</text>
</comment>
<name>A0ABS7RN26_9ACTN</name>
<keyword evidence="3" id="KW-1185">Reference proteome</keyword>
<keyword evidence="1" id="KW-1133">Transmembrane helix</keyword>
<organism evidence="2 3">
    <name type="scientific">Nocardioides jiangsuensis</name>
    <dbReference type="NCBI Taxonomy" id="2866161"/>
    <lineage>
        <taxon>Bacteria</taxon>
        <taxon>Bacillati</taxon>
        <taxon>Actinomycetota</taxon>
        <taxon>Actinomycetes</taxon>
        <taxon>Propionibacteriales</taxon>
        <taxon>Nocardioidaceae</taxon>
        <taxon>Nocardioides</taxon>
    </lineage>
</organism>